<dbReference type="Proteomes" id="UP000694846">
    <property type="component" value="Unplaced"/>
</dbReference>
<dbReference type="InterPro" id="IPR017441">
    <property type="entry name" value="Protein_kinase_ATP_BS"/>
</dbReference>
<evidence type="ECO:0000256" key="2">
    <source>
        <dbReference type="ARBA" id="ARBA00022454"/>
    </source>
</evidence>
<dbReference type="GO" id="GO:0032991">
    <property type="term" value="C:protein-containing complex"/>
    <property type="evidence" value="ECO:0007669"/>
    <property type="project" value="UniProtKB-ARBA"/>
</dbReference>
<evidence type="ECO:0000256" key="1">
    <source>
        <dbReference type="ARBA" id="ARBA00004629"/>
    </source>
</evidence>
<dbReference type="PANTHER" id="PTHR14030:SF4">
    <property type="entry name" value="BUB1 KINASE, ISOFORM A-RELATED"/>
    <property type="match status" value="1"/>
</dbReference>
<dbReference type="OrthoDB" id="248495at2759"/>
<evidence type="ECO:0000256" key="4">
    <source>
        <dbReference type="ARBA" id="ARBA00022838"/>
    </source>
</evidence>
<keyword evidence="10" id="KW-1185">Reference proteome</keyword>
<dbReference type="GO" id="GO:0005634">
    <property type="term" value="C:nucleus"/>
    <property type="evidence" value="ECO:0007669"/>
    <property type="project" value="TreeGrafter"/>
</dbReference>
<evidence type="ECO:0000259" key="8">
    <source>
        <dbReference type="PROSITE" id="PS50011"/>
    </source>
</evidence>
<evidence type="ECO:0000256" key="3">
    <source>
        <dbReference type="ARBA" id="ARBA00022741"/>
    </source>
</evidence>
<reference evidence="11 12" key="1">
    <citation type="submission" date="2025-04" db="UniProtKB">
        <authorList>
            <consortium name="RefSeq"/>
        </authorList>
    </citation>
    <scope>IDENTIFICATION</scope>
    <source>
        <tissue evidence="11 12">Whole body</tissue>
    </source>
</reference>
<evidence type="ECO:0000256" key="7">
    <source>
        <dbReference type="PROSITE-ProRule" id="PRU10141"/>
    </source>
</evidence>
<keyword evidence="4" id="KW-0995">Kinetochore</keyword>
<evidence type="ECO:0000313" key="11">
    <source>
        <dbReference type="RefSeq" id="XP_025419348.1"/>
    </source>
</evidence>
<name>A0A8B8G901_9HEMI</name>
<dbReference type="SMART" id="SM00220">
    <property type="entry name" value="S_TKc"/>
    <property type="match status" value="1"/>
</dbReference>
<keyword evidence="5 7" id="KW-0067">ATP-binding</keyword>
<proteinExistence type="predicted"/>
<dbReference type="Pfam" id="PF00069">
    <property type="entry name" value="Pkinase"/>
    <property type="match status" value="1"/>
</dbReference>
<dbReference type="GO" id="GO:0005524">
    <property type="term" value="F:ATP binding"/>
    <property type="evidence" value="ECO:0007669"/>
    <property type="project" value="UniProtKB-UniRule"/>
</dbReference>
<dbReference type="InterPro" id="IPR008271">
    <property type="entry name" value="Ser/Thr_kinase_AS"/>
</dbReference>
<organism evidence="10 11">
    <name type="scientific">Sipha flava</name>
    <name type="common">yellow sugarcane aphid</name>
    <dbReference type="NCBI Taxonomy" id="143950"/>
    <lineage>
        <taxon>Eukaryota</taxon>
        <taxon>Metazoa</taxon>
        <taxon>Ecdysozoa</taxon>
        <taxon>Arthropoda</taxon>
        <taxon>Hexapoda</taxon>
        <taxon>Insecta</taxon>
        <taxon>Pterygota</taxon>
        <taxon>Neoptera</taxon>
        <taxon>Paraneoptera</taxon>
        <taxon>Hemiptera</taxon>
        <taxon>Sternorrhyncha</taxon>
        <taxon>Aphidomorpha</taxon>
        <taxon>Aphidoidea</taxon>
        <taxon>Aphididae</taxon>
        <taxon>Sipha</taxon>
    </lineage>
</organism>
<dbReference type="SUPFAM" id="SSF56112">
    <property type="entry name" value="Protein kinase-like (PK-like)"/>
    <property type="match status" value="1"/>
</dbReference>
<dbReference type="Gene3D" id="1.25.40.430">
    <property type="match status" value="1"/>
</dbReference>
<keyword evidence="3 7" id="KW-0547">Nucleotide-binding</keyword>
<dbReference type="Pfam" id="PF08311">
    <property type="entry name" value="Mad3_BUB1_I"/>
    <property type="match status" value="1"/>
</dbReference>
<feature type="binding site" evidence="7">
    <location>
        <position position="883"/>
    </location>
    <ligand>
        <name>ATP</name>
        <dbReference type="ChEBI" id="CHEBI:30616"/>
    </ligand>
</feature>
<accession>A0A8B8G901</accession>
<dbReference type="GO" id="GO:0051754">
    <property type="term" value="P:meiotic sister chromatid cohesion, centromeric"/>
    <property type="evidence" value="ECO:0007669"/>
    <property type="project" value="TreeGrafter"/>
</dbReference>
<dbReference type="GO" id="GO:0004672">
    <property type="term" value="F:protein kinase activity"/>
    <property type="evidence" value="ECO:0007669"/>
    <property type="project" value="InterPro"/>
</dbReference>
<dbReference type="GeneID" id="112689736"/>
<evidence type="ECO:0000256" key="6">
    <source>
        <dbReference type="ARBA" id="ARBA00023328"/>
    </source>
</evidence>
<dbReference type="InterPro" id="IPR013212">
    <property type="entry name" value="Mad3/Bub1_I"/>
</dbReference>
<protein>
    <submittedName>
        <fullName evidence="11 12">Checkpoint serine/threonine-protein kinase BUB1-like</fullName>
    </submittedName>
</protein>
<dbReference type="PROSITE" id="PS50011">
    <property type="entry name" value="PROTEIN_KINASE_DOM"/>
    <property type="match status" value="1"/>
</dbReference>
<keyword evidence="6" id="KW-0137">Centromere</keyword>
<sequence>MNTVDTSDALDLTKENIRPLKQGRKPIQLEAALQAQSNSEIQQQLNKDKEKFEHAIRTYEGEDPLAPRFEYVKWLEQIYLKHGPESNLMPLIEETVQRFKNDPKYKQDPRFIQILINFIENQTNAIELYQTVYNQGIGTMCAIFYRAWADLLDRYNDFKRVDQIFLLGINAKAEPVEELEQAHLQFQLSVARRLLNGQLSNDEDKNSELGKRQAFSVLKSSETRSGIRHGLGGIVGKVPQVNNVNGKSSTLRIFEDNDENGLIGIDGNNCDLAQNGLNKENTVKPGPWSKPKKSRSKFVKPVSSINFEVHQDNNVERVTKLPGITVPNALRSIKGSSNISCPVAVFEPPDPTKKPMYCKDKVYAAGRDVQLEEIRYEVFLKQEKDKQKGACSFNCVIKSPTKENAIKPLKKVIIPDDNKNANNVKAPHPLLTESDPLSQSVTVNTRAAIDLVQQMWNSPCSDKDEENKLIPKEAKTINDFYIYTDDDDNAKMYKQNAFVDNNVQNQVKNIKIPEVYVDDNDENQIKNIRIPEVYIDKNIENHVKTNKITEVYIDDDDENQVKNIKIPEVYVDDNDENQLKNIKIPKVYVDNDDENQINNVKLPEVYNDENNAHSFKNFKTPDVNMNNSKMLKKLNTKKNDIMHVSKDTGSNNIAKSKILNYEKNKQCIKAQNYQVYEDESENDDEIKMNQIKEITNNMSNSLSTLKNNQDDVNDDMTCSTKAFAFILTSSTPLAPGRTKPSCVPENKKQPLILVEEKENDENEEFKSGKSLSMILEASKERNSSSSSGIISKLEHPSTIDFGDSINPFDDELITKLLRKVIKFPNERHLSGYREYKSDMPCMRSEFKLGDSKMLFLGEIGKGSYARVVRTRTADKNSEQRALKIQKPSCTWEWYISKEIQHRLKDSEKICYFINMDNMYLFKNGSIISMEFSIYGTILSVVLAHKAAFNQSIPVPIAALLVSQITSAVKYLHQCQIIHGDLKPDNVILKSLPNQSFLPCVQLIDFGRSIDMTLFPPDTSFTYAVKTVDFVCHEMREKLPWTYQTDYYGLAGIIYMILKADYMKTHKIHKEWVILKALPRYIDKTMWGDILKTLLNIESCKNLPNLDSIVERLNKYLSIQQTVVLNNHFTSFKKVLLKNSKHL</sequence>
<comment type="subcellular location">
    <subcellularLocation>
        <location evidence="1">Chromosome</location>
        <location evidence="1">Centromere</location>
        <location evidence="1">Kinetochore</location>
    </subcellularLocation>
</comment>
<dbReference type="InterPro" id="IPR015661">
    <property type="entry name" value="Bub1/Mad3"/>
</dbReference>
<dbReference type="InterPro" id="IPR011009">
    <property type="entry name" value="Kinase-like_dom_sf"/>
</dbReference>
<dbReference type="PROSITE" id="PS00108">
    <property type="entry name" value="PROTEIN_KINASE_ST"/>
    <property type="match status" value="1"/>
</dbReference>
<dbReference type="PANTHER" id="PTHR14030">
    <property type="entry name" value="MITOTIC CHECKPOINT SERINE/THREONINE-PROTEIN KINASE BUB1"/>
    <property type="match status" value="1"/>
</dbReference>
<dbReference type="AlphaFoldDB" id="A0A8B8G901"/>
<dbReference type="PROSITE" id="PS51489">
    <property type="entry name" value="BUB1_N"/>
    <property type="match status" value="1"/>
</dbReference>
<gene>
    <name evidence="11 12" type="primary">LOC112689736</name>
</gene>
<evidence type="ECO:0000259" key="9">
    <source>
        <dbReference type="PROSITE" id="PS51489"/>
    </source>
</evidence>
<evidence type="ECO:0000313" key="12">
    <source>
        <dbReference type="RefSeq" id="XP_025419349.1"/>
    </source>
</evidence>
<dbReference type="InterPro" id="IPR000719">
    <property type="entry name" value="Prot_kinase_dom"/>
</dbReference>
<evidence type="ECO:0000256" key="5">
    <source>
        <dbReference type="ARBA" id="ARBA00022840"/>
    </source>
</evidence>
<feature type="domain" description="BUB1 N-terminal" evidence="9">
    <location>
        <begin position="52"/>
        <end position="208"/>
    </location>
</feature>
<dbReference type="SMART" id="SM00777">
    <property type="entry name" value="Mad3_BUB1_I"/>
    <property type="match status" value="1"/>
</dbReference>
<dbReference type="GO" id="GO:0000776">
    <property type="term" value="C:kinetochore"/>
    <property type="evidence" value="ECO:0007669"/>
    <property type="project" value="UniProtKB-KW"/>
</dbReference>
<keyword evidence="2" id="KW-0158">Chromosome</keyword>
<dbReference type="PROSITE" id="PS00107">
    <property type="entry name" value="PROTEIN_KINASE_ATP"/>
    <property type="match status" value="1"/>
</dbReference>
<dbReference type="RefSeq" id="XP_025419348.1">
    <property type="nucleotide sequence ID" value="XM_025563563.1"/>
</dbReference>
<dbReference type="GO" id="GO:0007094">
    <property type="term" value="P:mitotic spindle assembly checkpoint signaling"/>
    <property type="evidence" value="ECO:0007669"/>
    <property type="project" value="InterPro"/>
</dbReference>
<dbReference type="FunFam" id="1.25.40.430:FF:000003">
    <property type="entry name" value="Checkpoint serine/threonine-protein kinase BUB1"/>
    <property type="match status" value="1"/>
</dbReference>
<dbReference type="RefSeq" id="XP_025419349.1">
    <property type="nucleotide sequence ID" value="XM_025563564.1"/>
</dbReference>
<dbReference type="Gene3D" id="1.10.510.10">
    <property type="entry name" value="Transferase(Phosphotransferase) domain 1"/>
    <property type="match status" value="1"/>
</dbReference>
<evidence type="ECO:0000313" key="10">
    <source>
        <dbReference type="Proteomes" id="UP000694846"/>
    </source>
</evidence>
<feature type="domain" description="Protein kinase" evidence="8">
    <location>
        <begin position="853"/>
        <end position="1116"/>
    </location>
</feature>